<reference evidence="2 3" key="1">
    <citation type="submission" date="2019-05" db="EMBL/GenBank/DDBJ databases">
        <title>Draft genome sequence of Pelagicola sp. DSW4-44.</title>
        <authorList>
            <person name="Oh J."/>
        </authorList>
    </citation>
    <scope>NUCLEOTIDE SEQUENCE [LARGE SCALE GENOMIC DNA]</scope>
    <source>
        <strain evidence="2 3">DSW4-44</strain>
    </source>
</reference>
<keyword evidence="3" id="KW-1185">Reference proteome</keyword>
<proteinExistence type="predicted"/>
<sequence>MGTLARFHEAWSHPNYQPESVSEVELSELETEVGAAFPLSYRSQILEVGLPNPTIKLWEWIDDNISLADVLLGVNRPHLNSFLSPEEIRDALIWRDMGMPVFLLPFLIDSLGNNICFDMRELGQHSVPDASVYFWDHDFNETERLARSFDTFLGFYLP</sequence>
<gene>
    <name evidence="2" type="ORF">FEE96_15135</name>
</gene>
<dbReference type="InterPro" id="IPR018958">
    <property type="entry name" value="Knr4/Smi1-like_dom"/>
</dbReference>
<feature type="domain" description="Knr4/Smi1-like" evidence="1">
    <location>
        <begin position="21"/>
        <end position="153"/>
    </location>
</feature>
<evidence type="ECO:0000259" key="1">
    <source>
        <dbReference type="Pfam" id="PF09346"/>
    </source>
</evidence>
<evidence type="ECO:0000313" key="3">
    <source>
        <dbReference type="Proteomes" id="UP000305041"/>
    </source>
</evidence>
<dbReference type="SUPFAM" id="SSF160631">
    <property type="entry name" value="SMI1/KNR4-like"/>
    <property type="match status" value="1"/>
</dbReference>
<organism evidence="2 3">
    <name type="scientific">Parasedimentitalea maritima</name>
    <dbReference type="NCBI Taxonomy" id="2578117"/>
    <lineage>
        <taxon>Bacteria</taxon>
        <taxon>Pseudomonadati</taxon>
        <taxon>Pseudomonadota</taxon>
        <taxon>Alphaproteobacteria</taxon>
        <taxon>Rhodobacterales</taxon>
        <taxon>Paracoccaceae</taxon>
        <taxon>Parasedimentitalea</taxon>
    </lineage>
</organism>
<protein>
    <submittedName>
        <fullName evidence="2">SMI1/KNR4 family protein</fullName>
    </submittedName>
</protein>
<dbReference type="Pfam" id="PF09346">
    <property type="entry name" value="SMI1_KNR4"/>
    <property type="match status" value="1"/>
</dbReference>
<dbReference type="RefSeq" id="WP_138163952.1">
    <property type="nucleotide sequence ID" value="NZ_VAUA01000007.1"/>
</dbReference>
<dbReference type="Gene3D" id="3.40.1580.10">
    <property type="entry name" value="SMI1/KNR4-like"/>
    <property type="match status" value="1"/>
</dbReference>
<evidence type="ECO:0000313" key="2">
    <source>
        <dbReference type="EMBL" id="TLP61568.1"/>
    </source>
</evidence>
<dbReference type="EMBL" id="VAUA01000007">
    <property type="protein sequence ID" value="TLP61568.1"/>
    <property type="molecule type" value="Genomic_DNA"/>
</dbReference>
<accession>A0ABY2UYQ4</accession>
<name>A0ABY2UYQ4_9RHOB</name>
<comment type="caution">
    <text evidence="2">The sequence shown here is derived from an EMBL/GenBank/DDBJ whole genome shotgun (WGS) entry which is preliminary data.</text>
</comment>
<dbReference type="InterPro" id="IPR037883">
    <property type="entry name" value="Knr4/Smi1-like_sf"/>
</dbReference>
<dbReference type="Proteomes" id="UP000305041">
    <property type="component" value="Unassembled WGS sequence"/>
</dbReference>